<accession>H2C3T9</accession>
<dbReference type="HOGENOM" id="CLU_189633_0_0_2"/>
<protein>
    <submittedName>
        <fullName evidence="1">Uncharacterized protein</fullName>
    </submittedName>
</protein>
<proteinExistence type="predicted"/>
<dbReference type="EMBL" id="JH597761">
    <property type="protein sequence ID" value="EHP69682.1"/>
    <property type="molecule type" value="Genomic_DNA"/>
</dbReference>
<reference evidence="1 2" key="1">
    <citation type="submission" date="2012-01" db="EMBL/GenBank/DDBJ databases">
        <title>Improved High-Quality Draft sequence of Metallosphaera yellowstonensis MK1.</title>
        <authorList>
            <consortium name="US DOE Joint Genome Institute"/>
            <person name="Lucas S."/>
            <person name="Han J."/>
            <person name="Cheng J.-F."/>
            <person name="Goodwin L."/>
            <person name="Pitluck S."/>
            <person name="Peters L."/>
            <person name="Teshima H."/>
            <person name="Detter J.C."/>
            <person name="Han C."/>
            <person name="Tapia R."/>
            <person name="Land M."/>
            <person name="Hauser L."/>
            <person name="Kyrpides N."/>
            <person name="Kozubal M."/>
            <person name="Macur R.E."/>
            <person name="Jay Z."/>
            <person name="Inskeep W."/>
            <person name="Woyke T."/>
        </authorList>
    </citation>
    <scope>NUCLEOTIDE SEQUENCE [LARGE SCALE GENOMIC DNA]</scope>
    <source>
        <strain evidence="1 2">MK1</strain>
    </source>
</reference>
<dbReference type="eggNOG" id="arCOG07262">
    <property type="taxonomic scope" value="Archaea"/>
</dbReference>
<name>H2C3T9_9CREN</name>
<dbReference type="STRING" id="671065.MetMK1DRAFT_00001840"/>
<dbReference type="RefSeq" id="WP_009069689.1">
    <property type="nucleotide sequence ID" value="NZ_JH597761.1"/>
</dbReference>
<evidence type="ECO:0000313" key="1">
    <source>
        <dbReference type="EMBL" id="EHP69682.1"/>
    </source>
</evidence>
<dbReference type="AlphaFoldDB" id="H2C3T9"/>
<dbReference type="OrthoDB" id="8919at2157"/>
<evidence type="ECO:0000313" key="2">
    <source>
        <dbReference type="Proteomes" id="UP000003980"/>
    </source>
</evidence>
<keyword evidence="2" id="KW-1185">Reference proteome</keyword>
<sequence length="88" mass="9905">MKKIQLRQDDIEEKGGLKSVTFTLFKDDSPLWRIRFKSLHEGIESLFNPHLAQFGKMCYEMKGTGFTCPICNSEIDELGLCNCGTGSA</sequence>
<dbReference type="Proteomes" id="UP000003980">
    <property type="component" value="Unassembled WGS sequence"/>
</dbReference>
<organism evidence="1 2">
    <name type="scientific">Metallosphaera yellowstonensis MK1</name>
    <dbReference type="NCBI Taxonomy" id="671065"/>
    <lineage>
        <taxon>Archaea</taxon>
        <taxon>Thermoproteota</taxon>
        <taxon>Thermoprotei</taxon>
        <taxon>Sulfolobales</taxon>
        <taxon>Sulfolobaceae</taxon>
        <taxon>Metallosphaera</taxon>
    </lineage>
</organism>
<gene>
    <name evidence="1" type="ORF">MetMK1DRAFT_00001840</name>
</gene>